<organism evidence="1 2">
    <name type="scientific">Streptomyces cylindrosporus</name>
    <dbReference type="NCBI Taxonomy" id="2927583"/>
    <lineage>
        <taxon>Bacteria</taxon>
        <taxon>Bacillati</taxon>
        <taxon>Actinomycetota</taxon>
        <taxon>Actinomycetes</taxon>
        <taxon>Kitasatosporales</taxon>
        <taxon>Streptomycetaceae</taxon>
        <taxon>Streptomyces</taxon>
    </lineage>
</organism>
<dbReference type="InterPro" id="IPR043519">
    <property type="entry name" value="NT_sf"/>
</dbReference>
<proteinExistence type="predicted"/>
<reference evidence="1" key="1">
    <citation type="submission" date="2022-03" db="EMBL/GenBank/DDBJ databases">
        <title>Streptomyces 7R015 and 7R016 isolated from Barleria lupulina in Thailand.</title>
        <authorList>
            <person name="Kanchanasin P."/>
            <person name="Phongsopitanun W."/>
            <person name="Tanasupawat S."/>
        </authorList>
    </citation>
    <scope>NUCLEOTIDE SEQUENCE</scope>
    <source>
        <strain evidence="1">7R015</strain>
    </source>
</reference>
<dbReference type="EMBL" id="JALDAY010000008">
    <property type="protein sequence ID" value="MCI3274854.1"/>
    <property type="molecule type" value="Genomic_DNA"/>
</dbReference>
<dbReference type="Pfam" id="PF04229">
    <property type="entry name" value="GrpB"/>
    <property type="match status" value="1"/>
</dbReference>
<name>A0ABS9YCA4_9ACTN</name>
<protein>
    <submittedName>
        <fullName evidence="1">GrpB family protein</fullName>
    </submittedName>
</protein>
<dbReference type="InterPro" id="IPR007344">
    <property type="entry name" value="GrpB/CoaE"/>
</dbReference>
<evidence type="ECO:0000313" key="2">
    <source>
        <dbReference type="Proteomes" id="UP001165269"/>
    </source>
</evidence>
<keyword evidence="2" id="KW-1185">Reference proteome</keyword>
<dbReference type="RefSeq" id="WP_242768608.1">
    <property type="nucleotide sequence ID" value="NZ_JALDAY010000008.1"/>
</dbReference>
<dbReference type="Proteomes" id="UP001165269">
    <property type="component" value="Unassembled WGS sequence"/>
</dbReference>
<dbReference type="SUPFAM" id="SSF81301">
    <property type="entry name" value="Nucleotidyltransferase"/>
    <property type="match status" value="1"/>
</dbReference>
<dbReference type="Gene3D" id="3.30.460.10">
    <property type="entry name" value="Beta Polymerase, domain 2"/>
    <property type="match status" value="1"/>
</dbReference>
<evidence type="ECO:0000313" key="1">
    <source>
        <dbReference type="EMBL" id="MCI3274854.1"/>
    </source>
</evidence>
<gene>
    <name evidence="1" type="ORF">MQP27_27590</name>
</gene>
<sequence length="78" mass="8850">MTYDSRPTRNQRILRDYLRAHPEEAARYGQAKRALAAAGRPARDYARTKTAIVQELTDRARAARARADRGLPSEPVWA</sequence>
<comment type="caution">
    <text evidence="1">The sequence shown here is derived from an EMBL/GenBank/DDBJ whole genome shotgun (WGS) entry which is preliminary data.</text>
</comment>
<accession>A0ABS9YCA4</accession>